<keyword evidence="6" id="KW-0539">Nucleus</keyword>
<dbReference type="AlphaFoldDB" id="A0A5N5N6E5"/>
<evidence type="ECO:0000256" key="1">
    <source>
        <dbReference type="ARBA" id="ARBA00004123"/>
    </source>
</evidence>
<evidence type="ECO:0000256" key="7">
    <source>
        <dbReference type="ARBA" id="ARBA00023328"/>
    </source>
</evidence>
<dbReference type="CDD" id="cd23835">
    <property type="entry name" value="DRWD-N_CENP-O"/>
    <property type="match status" value="1"/>
</dbReference>
<dbReference type="GO" id="GO:0005634">
    <property type="term" value="C:nucleus"/>
    <property type="evidence" value="ECO:0007669"/>
    <property type="project" value="UniProtKB-SubCell"/>
</dbReference>
<dbReference type="CDD" id="cd23836">
    <property type="entry name" value="DRWD-C_CENP-O"/>
    <property type="match status" value="1"/>
</dbReference>
<dbReference type="OrthoDB" id="10050372at2759"/>
<keyword evidence="8" id="KW-0175">Coiled coil</keyword>
<evidence type="ECO:0000313" key="9">
    <source>
        <dbReference type="EMBL" id="KAB5562191.1"/>
    </source>
</evidence>
<evidence type="ECO:0000256" key="2">
    <source>
        <dbReference type="ARBA" id="ARBA00004584"/>
    </source>
</evidence>
<proteinExistence type="inferred from homology"/>
<organism evidence="9 10">
    <name type="scientific">Pangasianodon hypophthalmus</name>
    <name type="common">Striped catfish</name>
    <name type="synonym">Helicophagus hypophthalmus</name>
    <dbReference type="NCBI Taxonomy" id="310915"/>
    <lineage>
        <taxon>Eukaryota</taxon>
        <taxon>Metazoa</taxon>
        <taxon>Chordata</taxon>
        <taxon>Craniata</taxon>
        <taxon>Vertebrata</taxon>
        <taxon>Euteleostomi</taxon>
        <taxon>Actinopterygii</taxon>
        <taxon>Neopterygii</taxon>
        <taxon>Teleostei</taxon>
        <taxon>Ostariophysi</taxon>
        <taxon>Siluriformes</taxon>
        <taxon>Pangasiidae</taxon>
        <taxon>Pangasianodon</taxon>
    </lineage>
</organism>
<keyword evidence="7" id="KW-0137">Centromere</keyword>
<protein>
    <recommendedName>
        <fullName evidence="4">Centromere protein O</fullName>
    </recommendedName>
</protein>
<dbReference type="PANTHER" id="PTHR14582:SF1">
    <property type="entry name" value="CENTROMERE PROTEIN O"/>
    <property type="match status" value="1"/>
</dbReference>
<feature type="coiled-coil region" evidence="8">
    <location>
        <begin position="32"/>
        <end position="62"/>
    </location>
</feature>
<dbReference type="PANTHER" id="PTHR14582">
    <property type="entry name" value="INNER KINETOCHORE SUBUNIT MAL2"/>
    <property type="match status" value="1"/>
</dbReference>
<evidence type="ECO:0000256" key="6">
    <source>
        <dbReference type="ARBA" id="ARBA00023242"/>
    </source>
</evidence>
<comment type="similarity">
    <text evidence="3">Belongs to the CENP-O/MCM21 family.</text>
</comment>
<evidence type="ECO:0000256" key="5">
    <source>
        <dbReference type="ARBA" id="ARBA00022454"/>
    </source>
</evidence>
<evidence type="ECO:0000256" key="8">
    <source>
        <dbReference type="SAM" id="Coils"/>
    </source>
</evidence>
<keyword evidence="10" id="KW-1185">Reference proteome</keyword>
<name>A0A5N5N6E5_PANHP</name>
<sequence length="282" mass="32101">MDNLRQKGVFDHLMMLERAEAAGLQRHQKERVEELRTTAATLRAKRDRIRAETSSIKNLKDKLDQGLPLDDEETEDFVKIEQYLLTSQRMQLKDLQTAHRLIAGYDLVESKQGKSVCVSFHTAFEGVCLETYNMEVDLTRMVQISRHNIPPCIPLEKLAKENLQTDFKGFLQTLNLHLNALAGRKQQISLIEELLGTVEIIEKNQLCNFLALMCKAPAESDEAVLCTLEYGDLTRCLPTHVVIDSENKSLIESPQWKENQVLLMETPVHSALLTMRKLGSIS</sequence>
<evidence type="ECO:0000256" key="4">
    <source>
        <dbReference type="ARBA" id="ARBA00016395"/>
    </source>
</evidence>
<comment type="caution">
    <text evidence="9">The sequence shown here is derived from an EMBL/GenBank/DDBJ whole genome shotgun (WGS) entry which is preliminary data.</text>
</comment>
<dbReference type="InterPro" id="IPR018464">
    <property type="entry name" value="CENP-O"/>
</dbReference>
<evidence type="ECO:0000313" key="10">
    <source>
        <dbReference type="Proteomes" id="UP000327468"/>
    </source>
</evidence>
<dbReference type="Pfam" id="PF09496">
    <property type="entry name" value="CENP-O"/>
    <property type="match status" value="1"/>
</dbReference>
<dbReference type="GO" id="GO:0031511">
    <property type="term" value="C:Mis6-Sim4 complex"/>
    <property type="evidence" value="ECO:0007669"/>
    <property type="project" value="TreeGrafter"/>
</dbReference>
<gene>
    <name evidence="9" type="ORF">PHYPO_G00015130</name>
</gene>
<dbReference type="EMBL" id="VFJC01000011">
    <property type="protein sequence ID" value="KAB5562191.1"/>
    <property type="molecule type" value="Genomic_DNA"/>
</dbReference>
<evidence type="ECO:0000256" key="3">
    <source>
        <dbReference type="ARBA" id="ARBA00007321"/>
    </source>
</evidence>
<accession>A0A5N5N6E5</accession>
<comment type="subcellular location">
    <subcellularLocation>
        <location evidence="2">Chromosome</location>
        <location evidence="2">Centromere</location>
    </subcellularLocation>
    <subcellularLocation>
        <location evidence="1">Nucleus</location>
    </subcellularLocation>
</comment>
<reference evidence="9 10" key="1">
    <citation type="submission" date="2019-06" db="EMBL/GenBank/DDBJ databases">
        <title>A chromosome-scale genome assembly of the striped catfish, Pangasianodon hypophthalmus.</title>
        <authorList>
            <person name="Wen M."/>
            <person name="Zahm M."/>
            <person name="Roques C."/>
            <person name="Cabau C."/>
            <person name="Klopp C."/>
            <person name="Donnadieu C."/>
            <person name="Jouanno E."/>
            <person name="Avarre J.-C."/>
            <person name="Campet M."/>
            <person name="Ha T.T.T."/>
            <person name="Dugue R."/>
            <person name="Lampietro C."/>
            <person name="Louis A."/>
            <person name="Herpin A."/>
            <person name="Echchiki A."/>
            <person name="Berthelot C."/>
            <person name="Parey E."/>
            <person name="Roest-Crollius H."/>
            <person name="Braasch I."/>
            <person name="Postlethwait J."/>
            <person name="Bobe J."/>
            <person name="Montfort J."/>
            <person name="Bouchez O."/>
            <person name="Begum T."/>
            <person name="Schartl M."/>
            <person name="Guiguen Y."/>
        </authorList>
    </citation>
    <scope>NUCLEOTIDE SEQUENCE [LARGE SCALE GENOMIC DNA]</scope>
    <source>
        <strain evidence="9 10">Indonesia</strain>
        <tissue evidence="9">Blood</tissue>
    </source>
</reference>
<keyword evidence="5" id="KW-0158">Chromosome</keyword>
<dbReference type="Proteomes" id="UP000327468">
    <property type="component" value="Chromosome 10"/>
</dbReference>